<name>A0A2P2MKD9_RHIMU</name>
<evidence type="ECO:0000256" key="1">
    <source>
        <dbReference type="SAM" id="MobiDB-lite"/>
    </source>
</evidence>
<dbReference type="EMBL" id="GGEC01050201">
    <property type="protein sequence ID" value="MBX30685.1"/>
    <property type="molecule type" value="Transcribed_RNA"/>
</dbReference>
<reference evidence="3" key="1">
    <citation type="submission" date="2018-02" db="EMBL/GenBank/DDBJ databases">
        <title>Rhizophora mucronata_Transcriptome.</title>
        <authorList>
            <person name="Meera S.P."/>
            <person name="Sreeshan A."/>
            <person name="Augustine A."/>
        </authorList>
    </citation>
    <scope>NUCLEOTIDE SEQUENCE</scope>
    <source>
        <tissue evidence="3">Leaf</tissue>
    </source>
</reference>
<keyword evidence="2" id="KW-0472">Membrane</keyword>
<accession>A0A2P2MKD9</accession>
<proteinExistence type="predicted"/>
<keyword evidence="2" id="KW-0812">Transmembrane</keyword>
<feature type="region of interest" description="Disordered" evidence="1">
    <location>
        <begin position="65"/>
        <end position="118"/>
    </location>
</feature>
<sequence>MSQPANTLYPIVPCGSLTLYVTSPLISYRSFLLFFHSSNIFLCLKYQIFCTCWCSYLYASKKPTRKKKKKKKNRQNGNSANGEERDILGGEPGASGLPAGALDPADPPMPTKTIYQSPPLQNVHPLPYPPMMYYPPATAYGVSYNTANPSASASLHYAPLMHSHVNYHVNRYQPPPPPPGPIIRDGEEDYDDEGYSCSIM</sequence>
<protein>
    <submittedName>
        <fullName evidence="3">Uncharacterized protein</fullName>
    </submittedName>
</protein>
<evidence type="ECO:0000313" key="3">
    <source>
        <dbReference type="EMBL" id="MBX30685.1"/>
    </source>
</evidence>
<keyword evidence="2" id="KW-1133">Transmembrane helix</keyword>
<dbReference type="AlphaFoldDB" id="A0A2P2MKD9"/>
<feature type="transmembrane region" description="Helical" evidence="2">
    <location>
        <begin position="38"/>
        <end position="59"/>
    </location>
</feature>
<feature type="compositionally biased region" description="Basic residues" evidence="1">
    <location>
        <begin position="65"/>
        <end position="74"/>
    </location>
</feature>
<feature type="transmembrane region" description="Helical" evidence="2">
    <location>
        <begin position="7"/>
        <end position="26"/>
    </location>
</feature>
<organism evidence="3">
    <name type="scientific">Rhizophora mucronata</name>
    <name type="common">Asiatic mangrove</name>
    <dbReference type="NCBI Taxonomy" id="61149"/>
    <lineage>
        <taxon>Eukaryota</taxon>
        <taxon>Viridiplantae</taxon>
        <taxon>Streptophyta</taxon>
        <taxon>Embryophyta</taxon>
        <taxon>Tracheophyta</taxon>
        <taxon>Spermatophyta</taxon>
        <taxon>Magnoliopsida</taxon>
        <taxon>eudicotyledons</taxon>
        <taxon>Gunneridae</taxon>
        <taxon>Pentapetalae</taxon>
        <taxon>rosids</taxon>
        <taxon>fabids</taxon>
        <taxon>Malpighiales</taxon>
        <taxon>Rhizophoraceae</taxon>
        <taxon>Rhizophora</taxon>
    </lineage>
</organism>
<evidence type="ECO:0000256" key="2">
    <source>
        <dbReference type="SAM" id="Phobius"/>
    </source>
</evidence>